<keyword evidence="3" id="KW-1185">Reference proteome</keyword>
<accession>A0A4C1Z5D7</accession>
<protein>
    <submittedName>
        <fullName evidence="2">Uncharacterized protein</fullName>
    </submittedName>
</protein>
<comment type="caution">
    <text evidence="2">The sequence shown here is derived from an EMBL/GenBank/DDBJ whole genome shotgun (WGS) entry which is preliminary data.</text>
</comment>
<feature type="compositionally biased region" description="Basic and acidic residues" evidence="1">
    <location>
        <begin position="239"/>
        <end position="255"/>
    </location>
</feature>
<feature type="compositionally biased region" description="Basic residues" evidence="1">
    <location>
        <begin position="208"/>
        <end position="220"/>
    </location>
</feature>
<dbReference type="AlphaFoldDB" id="A0A4C1Z5D7"/>
<sequence length="328" mass="36980">MQERASPLKRDDRSRGPPDAGRRPAPAPLSVTCRLMVTAQRLVCIQTKTYLTFLRFARIRSCRRLSTGPDCALVAACANKSLTLHSVQSHVPSRVRSGSYVFSDAQKSIPRNNSDNVSYEDERYFKNPHKMLVVTLLTRSQSSRFCKVRDDGIESDNLTEEDGCSVCSETRRERNGLKKKWSAIRNIHEIVQEEKVLQIGMGIGVHEHGRRRASAGRGRRPRADLRRRGGGSSSARAGTEIEVKSGARIRTEKGPRSWSCSKARSADSKGERRHPMSTGEEPRPKFSMPLPPLPRSRQAAIAVPLVFIQDWLNPFQFFRTHSHIQLRL</sequence>
<feature type="compositionally biased region" description="Basic and acidic residues" evidence="1">
    <location>
        <begin position="264"/>
        <end position="284"/>
    </location>
</feature>
<feature type="region of interest" description="Disordered" evidence="1">
    <location>
        <begin position="207"/>
        <end position="293"/>
    </location>
</feature>
<gene>
    <name evidence="2" type="ORF">EVAR_55067_1</name>
</gene>
<evidence type="ECO:0000313" key="3">
    <source>
        <dbReference type="Proteomes" id="UP000299102"/>
    </source>
</evidence>
<proteinExistence type="predicted"/>
<evidence type="ECO:0000313" key="2">
    <source>
        <dbReference type="EMBL" id="GBP81867.1"/>
    </source>
</evidence>
<reference evidence="2 3" key="1">
    <citation type="journal article" date="2019" name="Commun. Biol.">
        <title>The bagworm genome reveals a unique fibroin gene that provides high tensile strength.</title>
        <authorList>
            <person name="Kono N."/>
            <person name="Nakamura H."/>
            <person name="Ohtoshi R."/>
            <person name="Tomita M."/>
            <person name="Numata K."/>
            <person name="Arakawa K."/>
        </authorList>
    </citation>
    <scope>NUCLEOTIDE SEQUENCE [LARGE SCALE GENOMIC DNA]</scope>
</reference>
<feature type="compositionally biased region" description="Basic and acidic residues" evidence="1">
    <location>
        <begin position="1"/>
        <end position="22"/>
    </location>
</feature>
<feature type="region of interest" description="Disordered" evidence="1">
    <location>
        <begin position="1"/>
        <end position="27"/>
    </location>
</feature>
<dbReference type="EMBL" id="BGZK01001535">
    <property type="protein sequence ID" value="GBP81867.1"/>
    <property type="molecule type" value="Genomic_DNA"/>
</dbReference>
<name>A0A4C1Z5D7_EUMVA</name>
<evidence type="ECO:0000256" key="1">
    <source>
        <dbReference type="SAM" id="MobiDB-lite"/>
    </source>
</evidence>
<organism evidence="2 3">
    <name type="scientific">Eumeta variegata</name>
    <name type="common">Bagworm moth</name>
    <name type="synonym">Eumeta japonica</name>
    <dbReference type="NCBI Taxonomy" id="151549"/>
    <lineage>
        <taxon>Eukaryota</taxon>
        <taxon>Metazoa</taxon>
        <taxon>Ecdysozoa</taxon>
        <taxon>Arthropoda</taxon>
        <taxon>Hexapoda</taxon>
        <taxon>Insecta</taxon>
        <taxon>Pterygota</taxon>
        <taxon>Neoptera</taxon>
        <taxon>Endopterygota</taxon>
        <taxon>Lepidoptera</taxon>
        <taxon>Glossata</taxon>
        <taxon>Ditrysia</taxon>
        <taxon>Tineoidea</taxon>
        <taxon>Psychidae</taxon>
        <taxon>Oiketicinae</taxon>
        <taxon>Eumeta</taxon>
    </lineage>
</organism>
<dbReference type="Proteomes" id="UP000299102">
    <property type="component" value="Unassembled WGS sequence"/>
</dbReference>